<reference evidence="4" key="1">
    <citation type="submission" date="2016-12" db="EMBL/GenBank/DDBJ databases">
        <authorList>
            <person name="Varghese N."/>
            <person name="Submissions S."/>
        </authorList>
    </citation>
    <scope>NUCLEOTIDE SEQUENCE [LARGE SCALE GENOMIC DNA]</scope>
    <source>
        <strain evidence="4">DSM 11032</strain>
    </source>
</reference>
<dbReference type="EMBL" id="FRDF01000012">
    <property type="protein sequence ID" value="SHN60746.1"/>
    <property type="molecule type" value="Genomic_DNA"/>
</dbReference>
<evidence type="ECO:0000256" key="2">
    <source>
        <dbReference type="SAM" id="SignalP"/>
    </source>
</evidence>
<proteinExistence type="predicted"/>
<keyword evidence="2" id="KW-0732">Signal</keyword>
<organism evidence="3 4">
    <name type="scientific">Erythrobacter sanguineus</name>
    <dbReference type="NCBI Taxonomy" id="198312"/>
    <lineage>
        <taxon>Bacteria</taxon>
        <taxon>Pseudomonadati</taxon>
        <taxon>Pseudomonadota</taxon>
        <taxon>Alphaproteobacteria</taxon>
        <taxon>Sphingomonadales</taxon>
        <taxon>Erythrobacteraceae</taxon>
        <taxon>Erythrobacter/Porphyrobacter group</taxon>
        <taxon>Erythrobacter</taxon>
    </lineage>
</organism>
<dbReference type="OrthoDB" id="7510861at2"/>
<sequence>MALHIPALALAGALALTTVLAPAPARAAELPATPASAGTYAGVFDHSRFDPAADTADWRCRGWRCRSWGRRGWGGGWGGGWRRNRIGGGDVLIGAAIIGGAIAIANSNNRRQRDRDVVVVRDDNLRDRRDDDRRFDDRRVERRSTGASGLESAVDQCLTRIERDVRVDSVDNVERTGRGWMVSGALFNGSPFQCRIGNDGRIDGVDFNGGFSDSGQRDGDWRGAPATIYAARADGQWSDTRYADARLAMGGMAAPQAAPPESLAAPESFAAARPAQAPFVTDRMPAYPGGPIPGEAIPDTIDGDIGG</sequence>
<evidence type="ECO:0000256" key="1">
    <source>
        <dbReference type="SAM" id="MobiDB-lite"/>
    </source>
</evidence>
<keyword evidence="4" id="KW-1185">Reference proteome</keyword>
<dbReference type="Proteomes" id="UP000184391">
    <property type="component" value="Unassembled WGS sequence"/>
</dbReference>
<accession>A0A1M7SQN3</accession>
<evidence type="ECO:0000313" key="4">
    <source>
        <dbReference type="Proteomes" id="UP000184391"/>
    </source>
</evidence>
<gene>
    <name evidence="3" type="ORF">SAMN02745193_02183</name>
</gene>
<evidence type="ECO:0000313" key="3">
    <source>
        <dbReference type="EMBL" id="SHN60746.1"/>
    </source>
</evidence>
<protein>
    <submittedName>
        <fullName evidence="3">Uncharacterized protein</fullName>
    </submittedName>
</protein>
<name>A0A1M7SQN3_9SPHN</name>
<dbReference type="RefSeq" id="WP_072675037.1">
    <property type="nucleotide sequence ID" value="NZ_FRDF01000012.1"/>
</dbReference>
<feature type="chain" id="PRO_5012184377" evidence="2">
    <location>
        <begin position="28"/>
        <end position="307"/>
    </location>
</feature>
<feature type="signal peptide" evidence="2">
    <location>
        <begin position="1"/>
        <end position="27"/>
    </location>
</feature>
<feature type="region of interest" description="Disordered" evidence="1">
    <location>
        <begin position="281"/>
        <end position="307"/>
    </location>
</feature>
<dbReference type="AlphaFoldDB" id="A0A1M7SQN3"/>